<accession>A0A182W7W6</accession>
<organism evidence="1 2">
    <name type="scientific">Anopheles minimus</name>
    <dbReference type="NCBI Taxonomy" id="112268"/>
    <lineage>
        <taxon>Eukaryota</taxon>
        <taxon>Metazoa</taxon>
        <taxon>Ecdysozoa</taxon>
        <taxon>Arthropoda</taxon>
        <taxon>Hexapoda</taxon>
        <taxon>Insecta</taxon>
        <taxon>Pterygota</taxon>
        <taxon>Neoptera</taxon>
        <taxon>Endopterygota</taxon>
        <taxon>Diptera</taxon>
        <taxon>Nematocera</taxon>
        <taxon>Culicoidea</taxon>
        <taxon>Culicidae</taxon>
        <taxon>Anophelinae</taxon>
        <taxon>Anopheles</taxon>
    </lineage>
</organism>
<dbReference type="EnsemblMetazoa" id="AMIN006439-RA">
    <property type="protein sequence ID" value="AMIN006439-PA"/>
    <property type="gene ID" value="AMIN006439"/>
</dbReference>
<proteinExistence type="predicted"/>
<reference evidence="1" key="2">
    <citation type="submission" date="2020-05" db="UniProtKB">
        <authorList>
            <consortium name="EnsemblMetazoa"/>
        </authorList>
    </citation>
    <scope>IDENTIFICATION</scope>
    <source>
        <strain evidence="1">MINIMUS1</strain>
    </source>
</reference>
<protein>
    <submittedName>
        <fullName evidence="1">Uncharacterized protein</fullName>
    </submittedName>
</protein>
<dbReference type="Proteomes" id="UP000075920">
    <property type="component" value="Unassembled WGS sequence"/>
</dbReference>
<sequence>MKCWIDLKKKKNKIPLVSCLTVCHTKLIENHWIVVEQATNILEIMNSVANEIIDEKIGTPATMGLLIRSLENGSVKTSNENDDVWDKFKCQVRQPIFNGQNLKLKKTLCIGGKLEEKYILLYTNT</sequence>
<evidence type="ECO:0000313" key="2">
    <source>
        <dbReference type="Proteomes" id="UP000075920"/>
    </source>
</evidence>
<keyword evidence="2" id="KW-1185">Reference proteome</keyword>
<name>A0A182W7W6_9DIPT</name>
<evidence type="ECO:0000313" key="1">
    <source>
        <dbReference type="EnsemblMetazoa" id="AMIN006439-PA"/>
    </source>
</evidence>
<dbReference type="AlphaFoldDB" id="A0A182W7W6"/>
<dbReference type="VEuPathDB" id="VectorBase:AMIN006439"/>
<reference evidence="2" key="1">
    <citation type="submission" date="2013-03" db="EMBL/GenBank/DDBJ databases">
        <title>The Genome Sequence of Anopheles minimus MINIMUS1.</title>
        <authorList>
            <consortium name="The Broad Institute Genomics Platform"/>
            <person name="Neafsey D.E."/>
            <person name="Walton C."/>
            <person name="Walker B."/>
            <person name="Young S.K."/>
            <person name="Zeng Q."/>
            <person name="Gargeya S."/>
            <person name="Fitzgerald M."/>
            <person name="Haas B."/>
            <person name="Abouelleil A."/>
            <person name="Allen A.W."/>
            <person name="Alvarado L."/>
            <person name="Arachchi H.M."/>
            <person name="Berlin A.M."/>
            <person name="Chapman S.B."/>
            <person name="Gainer-Dewar J."/>
            <person name="Goldberg J."/>
            <person name="Griggs A."/>
            <person name="Gujja S."/>
            <person name="Hansen M."/>
            <person name="Howarth C."/>
            <person name="Imamovic A."/>
            <person name="Ireland A."/>
            <person name="Larimer J."/>
            <person name="McCowan C."/>
            <person name="Murphy C."/>
            <person name="Pearson M."/>
            <person name="Poon T.W."/>
            <person name="Priest M."/>
            <person name="Roberts A."/>
            <person name="Saif S."/>
            <person name="Shea T."/>
            <person name="Sisk P."/>
            <person name="Sykes S."/>
            <person name="Wortman J."/>
            <person name="Nusbaum C."/>
            <person name="Birren B."/>
        </authorList>
    </citation>
    <scope>NUCLEOTIDE SEQUENCE [LARGE SCALE GENOMIC DNA]</scope>
    <source>
        <strain evidence="2">MINIMUS1</strain>
    </source>
</reference>